<dbReference type="SUPFAM" id="SSF57701">
    <property type="entry name" value="Zn2/Cys6 DNA-binding domain"/>
    <property type="match status" value="1"/>
</dbReference>
<dbReference type="GO" id="GO:0003677">
    <property type="term" value="F:DNA binding"/>
    <property type="evidence" value="ECO:0007669"/>
    <property type="project" value="UniProtKB-KW"/>
</dbReference>
<keyword evidence="7" id="KW-1185">Reference proteome</keyword>
<dbReference type="PANTHER" id="PTHR37534:SF46">
    <property type="entry name" value="ZN(II)2CYS6 TRANSCRIPTION FACTOR (EUROFUNG)"/>
    <property type="match status" value="1"/>
</dbReference>
<dbReference type="GO" id="GO:0000981">
    <property type="term" value="F:DNA-binding transcription factor activity, RNA polymerase II-specific"/>
    <property type="evidence" value="ECO:0007669"/>
    <property type="project" value="InterPro"/>
</dbReference>
<evidence type="ECO:0000256" key="2">
    <source>
        <dbReference type="ARBA" id="ARBA00023125"/>
    </source>
</evidence>
<evidence type="ECO:0000256" key="3">
    <source>
        <dbReference type="ARBA" id="ARBA00023163"/>
    </source>
</evidence>
<dbReference type="Gene3D" id="4.10.240.10">
    <property type="entry name" value="Zn(2)-C6 fungal-type DNA-binding domain"/>
    <property type="match status" value="1"/>
</dbReference>
<dbReference type="SMART" id="SM00066">
    <property type="entry name" value="GAL4"/>
    <property type="match status" value="1"/>
</dbReference>
<comment type="caution">
    <text evidence="6">The sequence shown here is derived from an EMBL/GenBank/DDBJ whole genome shotgun (WGS) entry which is preliminary data.</text>
</comment>
<dbReference type="Pfam" id="PF00172">
    <property type="entry name" value="Zn_clus"/>
    <property type="match status" value="1"/>
</dbReference>
<dbReference type="Proteomes" id="UP001194746">
    <property type="component" value="Unassembled WGS sequence"/>
</dbReference>
<keyword evidence="1" id="KW-0805">Transcription regulation</keyword>
<evidence type="ECO:0000259" key="5">
    <source>
        <dbReference type="PROSITE" id="PS50048"/>
    </source>
</evidence>
<accession>A0AAD4GX33</accession>
<dbReference type="PROSITE" id="PS00463">
    <property type="entry name" value="ZN2_CY6_FUNGAL_1"/>
    <property type="match status" value="1"/>
</dbReference>
<dbReference type="PANTHER" id="PTHR37534">
    <property type="entry name" value="TRANSCRIPTIONAL ACTIVATOR PROTEIN UGA3"/>
    <property type="match status" value="1"/>
</dbReference>
<keyword evidence="3" id="KW-0804">Transcription</keyword>
<dbReference type="GO" id="GO:0008270">
    <property type="term" value="F:zinc ion binding"/>
    <property type="evidence" value="ECO:0007669"/>
    <property type="project" value="InterPro"/>
</dbReference>
<reference evidence="6" key="1">
    <citation type="journal article" date="2019" name="Beilstein J. Org. Chem.">
        <title>Nanangenines: drimane sesquiterpenoids as the dominant metabolite cohort of a novel Australian fungus, Aspergillus nanangensis.</title>
        <authorList>
            <person name="Lacey H.J."/>
            <person name="Gilchrist C.L.M."/>
            <person name="Crombie A."/>
            <person name="Kalaitzis J.A."/>
            <person name="Vuong D."/>
            <person name="Rutledge P.J."/>
            <person name="Turner P."/>
            <person name="Pitt J.I."/>
            <person name="Lacey E."/>
            <person name="Chooi Y.H."/>
            <person name="Piggott A.M."/>
        </authorList>
    </citation>
    <scope>NUCLEOTIDE SEQUENCE</scope>
    <source>
        <strain evidence="6">MST-FP2251</strain>
    </source>
</reference>
<evidence type="ECO:0000256" key="4">
    <source>
        <dbReference type="ARBA" id="ARBA00023242"/>
    </source>
</evidence>
<dbReference type="InterPro" id="IPR001138">
    <property type="entry name" value="Zn2Cys6_DnaBD"/>
</dbReference>
<dbReference type="PROSITE" id="PS50048">
    <property type="entry name" value="ZN2_CY6_FUNGAL_2"/>
    <property type="match status" value="1"/>
</dbReference>
<gene>
    <name evidence="6" type="ORF">FE257_002062</name>
</gene>
<dbReference type="EMBL" id="VCAU01000013">
    <property type="protein sequence ID" value="KAF9892285.1"/>
    <property type="molecule type" value="Genomic_DNA"/>
</dbReference>
<name>A0AAD4GX33_ASPNN</name>
<proteinExistence type="predicted"/>
<dbReference type="AlphaFoldDB" id="A0AAD4GX33"/>
<sequence>MYAPAPPRPKKTQIVRSRNGCKSCRDRRTKCDEKKPACGTCTRLGVTCEPVKQNLQFRVTVGPASKSHPHENSSQGVAAAAAIPNLALINSLRHSERDLFYSTYWEDQCLPALHPILLSASHFIHDFPPLKAAILALSSCNWGRINAERKSYVEVTLMGGFTPNLSQLARSQLYYSSAIRSFAKLNQQECRQNATVILAMLVIFAYIESTMGNFWGFQCHVQGLSAFLDREITHSTTNPFVKGLLTAWMQPQFLVWWARAYFSTLAFQQNQPRIIMPKVLEGSYGTFHERRVAVLSILCESHRLNFRAALKHWSRDTTDNFGVDQDETESSCLRLTNEARKLDEWLSHLPPSEQPIQTIPYDDNGVVDAAIEPVTFKCHDAALNYAYYIVSRIMQCTSFLYRLRNQDSQYRGNECSEEEPWVRLFLRIASGIDMKTCIRQNTYTIGFSGLILAVLLRCQDLASGLWIQDWLQELQNTQPTEEGSFPVYQALAVTNAINHQRAMNRDIFGFSQPVDDKGGVPKFSAYNSQIINTLLFHGKLRTSGDLFTEAISIER</sequence>
<dbReference type="GO" id="GO:0009893">
    <property type="term" value="P:positive regulation of metabolic process"/>
    <property type="evidence" value="ECO:0007669"/>
    <property type="project" value="UniProtKB-ARBA"/>
</dbReference>
<keyword evidence="2" id="KW-0238">DNA-binding</keyword>
<dbReference type="CDD" id="cd00067">
    <property type="entry name" value="GAL4"/>
    <property type="match status" value="1"/>
</dbReference>
<feature type="domain" description="Zn(2)-C6 fungal-type" evidence="5">
    <location>
        <begin position="20"/>
        <end position="48"/>
    </location>
</feature>
<evidence type="ECO:0000313" key="7">
    <source>
        <dbReference type="Proteomes" id="UP001194746"/>
    </source>
</evidence>
<reference evidence="6" key="2">
    <citation type="submission" date="2020-02" db="EMBL/GenBank/DDBJ databases">
        <authorList>
            <person name="Gilchrist C.L.M."/>
            <person name="Chooi Y.-H."/>
        </authorList>
    </citation>
    <scope>NUCLEOTIDE SEQUENCE</scope>
    <source>
        <strain evidence="6">MST-FP2251</strain>
    </source>
</reference>
<dbReference type="InterPro" id="IPR036864">
    <property type="entry name" value="Zn2-C6_fun-type_DNA-bd_sf"/>
</dbReference>
<protein>
    <recommendedName>
        <fullName evidence="5">Zn(2)-C6 fungal-type domain-containing protein</fullName>
    </recommendedName>
</protein>
<keyword evidence="4" id="KW-0539">Nucleus</keyword>
<organism evidence="6 7">
    <name type="scientific">Aspergillus nanangensis</name>
    <dbReference type="NCBI Taxonomy" id="2582783"/>
    <lineage>
        <taxon>Eukaryota</taxon>
        <taxon>Fungi</taxon>
        <taxon>Dikarya</taxon>
        <taxon>Ascomycota</taxon>
        <taxon>Pezizomycotina</taxon>
        <taxon>Eurotiomycetes</taxon>
        <taxon>Eurotiomycetidae</taxon>
        <taxon>Eurotiales</taxon>
        <taxon>Aspergillaceae</taxon>
        <taxon>Aspergillus</taxon>
        <taxon>Aspergillus subgen. Circumdati</taxon>
    </lineage>
</organism>
<evidence type="ECO:0000256" key="1">
    <source>
        <dbReference type="ARBA" id="ARBA00023015"/>
    </source>
</evidence>
<evidence type="ECO:0000313" key="6">
    <source>
        <dbReference type="EMBL" id="KAF9892285.1"/>
    </source>
</evidence>